<feature type="region of interest" description="Disordered" evidence="1">
    <location>
        <begin position="488"/>
        <end position="694"/>
    </location>
</feature>
<dbReference type="GeneID" id="8503107"/>
<dbReference type="RefSeq" id="XP_031579680.1">
    <property type="nucleotide sequence ID" value="XM_031722454.1"/>
</dbReference>
<feature type="compositionally biased region" description="Polar residues" evidence="1">
    <location>
        <begin position="524"/>
        <end position="540"/>
    </location>
</feature>
<reference evidence="3" key="1">
    <citation type="journal article" date="2015" name="PLoS Genet.">
        <title>The dynamic genome and transcriptome of the human fungal pathogen Blastomyces and close relative Emmonsia.</title>
        <authorList>
            <person name="Munoz J.F."/>
            <person name="Gauthier G.M."/>
            <person name="Desjardins C.A."/>
            <person name="Gallo J.E."/>
            <person name="Holder J."/>
            <person name="Sullivan T.D."/>
            <person name="Marty A.J."/>
            <person name="Carmen J.C."/>
            <person name="Chen Z."/>
            <person name="Ding L."/>
            <person name="Gujja S."/>
            <person name="Magrini V."/>
            <person name="Misas E."/>
            <person name="Mitreva M."/>
            <person name="Priest M."/>
            <person name="Saif S."/>
            <person name="Whiston E.A."/>
            <person name="Young S."/>
            <person name="Zeng Q."/>
            <person name="Goldman W.E."/>
            <person name="Mardis E.R."/>
            <person name="Taylor J.W."/>
            <person name="McEwen J.G."/>
            <person name="Clay O.K."/>
            <person name="Klein B.S."/>
            <person name="Cuomo C.A."/>
        </authorList>
    </citation>
    <scope>NUCLEOTIDE SEQUENCE [LARGE SCALE GENOMIC DNA]</scope>
    <source>
        <strain evidence="3">SLH14081</strain>
    </source>
</reference>
<evidence type="ECO:0000313" key="2">
    <source>
        <dbReference type="EMBL" id="OAT11131.1"/>
    </source>
</evidence>
<evidence type="ECO:0000313" key="3">
    <source>
        <dbReference type="Proteomes" id="UP000002038"/>
    </source>
</evidence>
<proteinExistence type="predicted"/>
<dbReference type="VEuPathDB" id="FungiDB:BDBG_06083"/>
<dbReference type="AlphaFoldDB" id="A0A179UVQ6"/>
<name>A0A179UVQ6_BLAGS</name>
<dbReference type="EMBL" id="GG657462">
    <property type="protein sequence ID" value="OAT11131.1"/>
    <property type="molecule type" value="Genomic_DNA"/>
</dbReference>
<feature type="compositionally biased region" description="Basic residues" evidence="1">
    <location>
        <begin position="668"/>
        <end position="678"/>
    </location>
</feature>
<keyword evidence="3" id="KW-1185">Reference proteome</keyword>
<organism evidence="2 3">
    <name type="scientific">Blastomyces gilchristii (strain SLH14081)</name>
    <name type="common">Blastomyces dermatitidis</name>
    <dbReference type="NCBI Taxonomy" id="559298"/>
    <lineage>
        <taxon>Eukaryota</taxon>
        <taxon>Fungi</taxon>
        <taxon>Dikarya</taxon>
        <taxon>Ascomycota</taxon>
        <taxon>Pezizomycotina</taxon>
        <taxon>Eurotiomycetes</taxon>
        <taxon>Eurotiomycetidae</taxon>
        <taxon>Onygenales</taxon>
        <taxon>Ajellomycetaceae</taxon>
        <taxon>Blastomyces</taxon>
    </lineage>
</organism>
<sequence length="694" mass="79453">MSSPEPNLPKLFARDIISYTDSQLDQYLRDNKQVGAFFLAWRSSLMPGLRIVKVEDPENLTEEFIQCLRDYARRSSKDNQSQPVDLDQVTARLLQNLTGKNVRHVAGRDRDDDFYGLDGYDREPTPVYDPDKAYQRSLREQTGAYHALIKAGGRPSHPLSLLVDIVKDPGEYSEIFSFWQLPHQRDDWRVFVEQLSRWKDFLRVQKFARGESVHDNWRRFWDGSRDNLNIFGDFGTTVDEHEAHWESHFDYLKECYEDDEVIITGNCNLRWDAYVGQDTPGTDGRFSTYANAIKKRLTTHGFAPKIELDEDLTRQDKLTTWAEYLALEYWCYDELTLSKAQQQFIDDAWKKLVESKVLSPTDTQESLCSAESAFERWNRLGQAEKAVESAKHAVMRAQKAASVQRYPHKVSAEEPTSDLLKAQLQLNAAEKEYTYVKTRNDHIVEFVRNTRDLRINKRDEERQRKLVQWILRQFPLIQRELEQSKTTADIAEPSHHNNMHGDNRGDRATAKQNPAGKRSDTGEDTSTSDQIRRASASQTGNKRKRNHDMTEEAARPSKRAERSGRNQQLSGSARIDSGTAKNVDGVKDITPNKAGHPSRRGISVSSPKMSSLDHRNSSTVPNPPLRRSARIAQREQRLNAPISSSSDIVKPYPGTRKSGQAPTDPKNTKTRVLSKRGNSKPQRTSGKKGQYSRS</sequence>
<accession>A0A179UVQ6</accession>
<dbReference type="STRING" id="559298.A0A179UVQ6"/>
<feature type="compositionally biased region" description="Basic and acidic residues" evidence="1">
    <location>
        <begin position="547"/>
        <end position="564"/>
    </location>
</feature>
<dbReference type="KEGG" id="bgh:BDBG_06083"/>
<protein>
    <submittedName>
        <fullName evidence="2">Uncharacterized protein</fullName>
    </submittedName>
</protein>
<dbReference type="OrthoDB" id="4188629at2759"/>
<dbReference type="Proteomes" id="UP000002038">
    <property type="component" value="Unassembled WGS sequence"/>
</dbReference>
<feature type="compositionally biased region" description="Basic and acidic residues" evidence="1">
    <location>
        <begin position="492"/>
        <end position="509"/>
    </location>
</feature>
<gene>
    <name evidence="2" type="ORF">BDBG_06083</name>
</gene>
<evidence type="ECO:0000256" key="1">
    <source>
        <dbReference type="SAM" id="MobiDB-lite"/>
    </source>
</evidence>